<reference evidence="2 3" key="1">
    <citation type="submission" date="2014-07" db="EMBL/GenBank/DDBJ databases">
        <title>Biosystematic studies on Modestobacter strains isolated from extreme hyper-arid desert soil and from historic building.</title>
        <authorList>
            <person name="Bukarasam K."/>
            <person name="Bull A."/>
            <person name="Girard G."/>
            <person name="van Wezel G."/>
            <person name="Goodfellow M."/>
        </authorList>
    </citation>
    <scope>NUCLEOTIDE SEQUENCE [LARGE SCALE GENOMIC DNA]</scope>
    <source>
        <strain evidence="2 3">KNN45-2b</strain>
    </source>
</reference>
<comment type="caution">
    <text evidence="2">The sequence shown here is derived from an EMBL/GenBank/DDBJ whole genome shotgun (WGS) entry which is preliminary data.</text>
</comment>
<keyword evidence="1" id="KW-0812">Transmembrane</keyword>
<dbReference type="SUPFAM" id="SSF52833">
    <property type="entry name" value="Thioredoxin-like"/>
    <property type="match status" value="1"/>
</dbReference>
<gene>
    <name evidence="2" type="ORF">IN07_18095</name>
</gene>
<evidence type="ECO:0000313" key="2">
    <source>
        <dbReference type="EMBL" id="KGH45346.1"/>
    </source>
</evidence>
<protein>
    <recommendedName>
        <fullName evidence="4">Alkyl hydroperoxide reductase subunit C/ Thiol specific antioxidant domain-containing protein</fullName>
    </recommendedName>
</protein>
<evidence type="ECO:0008006" key="4">
    <source>
        <dbReference type="Google" id="ProtNLM"/>
    </source>
</evidence>
<proteinExistence type="predicted"/>
<keyword evidence="1" id="KW-1133">Transmembrane helix</keyword>
<name>A0A098Y6P1_9ACTN</name>
<sequence length="203" mass="22378">MTASAGPALQRLYDDFGDRVRFLTLYVREAHPGDRYVQPGDMGTKTEQARAYAERDGIRWPVAVDDIDGTLHRQLDDKPDAAYIVGTDGRVLFRSLWANEHERLRAALEAVADGEQRPVGQSEAKGRALLRGTGTMWQTLSAAGPVALRDVARQAPPMWLSARVADLARPLPPLARGAVGTALPMVGMMGMMGAALFWRRRRR</sequence>
<dbReference type="InterPro" id="IPR036249">
    <property type="entry name" value="Thioredoxin-like_sf"/>
</dbReference>
<dbReference type="STRING" id="1522368.IN07_18095"/>
<accession>A0A098Y6P1</accession>
<organism evidence="2 3">
    <name type="scientific">Modestobacter caceresii</name>
    <dbReference type="NCBI Taxonomy" id="1522368"/>
    <lineage>
        <taxon>Bacteria</taxon>
        <taxon>Bacillati</taxon>
        <taxon>Actinomycetota</taxon>
        <taxon>Actinomycetes</taxon>
        <taxon>Geodermatophilales</taxon>
        <taxon>Geodermatophilaceae</taxon>
        <taxon>Modestobacter</taxon>
    </lineage>
</organism>
<dbReference type="AlphaFoldDB" id="A0A098Y6P1"/>
<dbReference type="OrthoDB" id="119679at2"/>
<dbReference type="RefSeq" id="WP_036337932.1">
    <property type="nucleotide sequence ID" value="NZ_JPMX01000079.1"/>
</dbReference>
<keyword evidence="3" id="KW-1185">Reference proteome</keyword>
<evidence type="ECO:0000256" key="1">
    <source>
        <dbReference type="SAM" id="Phobius"/>
    </source>
</evidence>
<dbReference type="EMBL" id="JPMX01000079">
    <property type="protein sequence ID" value="KGH45346.1"/>
    <property type="molecule type" value="Genomic_DNA"/>
</dbReference>
<keyword evidence="1" id="KW-0472">Membrane</keyword>
<dbReference type="Proteomes" id="UP000029713">
    <property type="component" value="Unassembled WGS sequence"/>
</dbReference>
<dbReference type="Gene3D" id="3.40.30.10">
    <property type="entry name" value="Glutaredoxin"/>
    <property type="match status" value="1"/>
</dbReference>
<feature type="transmembrane region" description="Helical" evidence="1">
    <location>
        <begin position="177"/>
        <end position="198"/>
    </location>
</feature>
<evidence type="ECO:0000313" key="3">
    <source>
        <dbReference type="Proteomes" id="UP000029713"/>
    </source>
</evidence>